<dbReference type="PANTHER" id="PTHR33734">
    <property type="entry name" value="LYSM DOMAIN-CONTAINING GPI-ANCHORED PROTEIN 2"/>
    <property type="match status" value="1"/>
</dbReference>
<organism evidence="10 11">
    <name type="scientific">Plesiocystis pacifica SIR-1</name>
    <dbReference type="NCBI Taxonomy" id="391625"/>
    <lineage>
        <taxon>Bacteria</taxon>
        <taxon>Pseudomonadati</taxon>
        <taxon>Myxococcota</taxon>
        <taxon>Polyangia</taxon>
        <taxon>Nannocystales</taxon>
        <taxon>Nannocystaceae</taxon>
        <taxon>Plesiocystis</taxon>
    </lineage>
</organism>
<evidence type="ECO:0000259" key="9">
    <source>
        <dbReference type="PROSITE" id="PS51782"/>
    </source>
</evidence>
<feature type="compositionally biased region" description="Acidic residues" evidence="8">
    <location>
        <begin position="77"/>
        <end position="94"/>
    </location>
</feature>
<dbReference type="GO" id="GO:0046872">
    <property type="term" value="F:metal ion binding"/>
    <property type="evidence" value="ECO:0007669"/>
    <property type="project" value="UniProtKB-KW"/>
</dbReference>
<dbReference type="GO" id="GO:0004252">
    <property type="term" value="F:serine-type endopeptidase activity"/>
    <property type="evidence" value="ECO:0007669"/>
    <property type="project" value="InterPro"/>
</dbReference>
<feature type="region of interest" description="Disordered" evidence="8">
    <location>
        <begin position="1"/>
        <end position="117"/>
    </location>
</feature>
<dbReference type="eggNOG" id="COG1388">
    <property type="taxonomic scope" value="Bacteria"/>
</dbReference>
<dbReference type="GO" id="GO:0006508">
    <property type="term" value="P:proteolysis"/>
    <property type="evidence" value="ECO:0007669"/>
    <property type="project" value="UniProtKB-KW"/>
</dbReference>
<dbReference type="SUPFAM" id="SSF54106">
    <property type="entry name" value="LysM domain"/>
    <property type="match status" value="2"/>
</dbReference>
<dbReference type="eggNOG" id="COG3770">
    <property type="taxonomic scope" value="Bacteria"/>
</dbReference>
<dbReference type="GO" id="GO:0030288">
    <property type="term" value="C:outer membrane-bounded periplasmic space"/>
    <property type="evidence" value="ECO:0007669"/>
    <property type="project" value="InterPro"/>
</dbReference>
<keyword evidence="2" id="KW-0479">Metal-binding</keyword>
<keyword evidence="1" id="KW-0645">Protease</keyword>
<dbReference type="InterPro" id="IPR009045">
    <property type="entry name" value="Zn_M74/Hedgehog-like"/>
</dbReference>
<evidence type="ECO:0000256" key="7">
    <source>
        <dbReference type="ARBA" id="ARBA00023049"/>
    </source>
</evidence>
<keyword evidence="5" id="KW-0378">Hydrolase</keyword>
<evidence type="ECO:0000256" key="1">
    <source>
        <dbReference type="ARBA" id="ARBA00022670"/>
    </source>
</evidence>
<accession>A6G3P5</accession>
<proteinExistence type="predicted"/>
<protein>
    <submittedName>
        <fullName evidence="10">LysM domain protein</fullName>
    </submittedName>
</protein>
<dbReference type="EMBL" id="ABCS01000019">
    <property type="protein sequence ID" value="EDM79432.1"/>
    <property type="molecule type" value="Genomic_DNA"/>
</dbReference>
<dbReference type="Pfam" id="PF03411">
    <property type="entry name" value="Peptidase_M74"/>
    <property type="match status" value="1"/>
</dbReference>
<feature type="compositionally biased region" description="Low complexity" evidence="8">
    <location>
        <begin position="106"/>
        <end position="117"/>
    </location>
</feature>
<feature type="domain" description="LysM" evidence="9">
    <location>
        <begin position="185"/>
        <end position="229"/>
    </location>
</feature>
<evidence type="ECO:0000256" key="3">
    <source>
        <dbReference type="ARBA" id="ARBA00022729"/>
    </source>
</evidence>
<dbReference type="Proteomes" id="UP000005801">
    <property type="component" value="Unassembled WGS sequence"/>
</dbReference>
<keyword evidence="6" id="KW-0862">Zinc</keyword>
<dbReference type="CDD" id="cd00118">
    <property type="entry name" value="LysM"/>
    <property type="match status" value="2"/>
</dbReference>
<keyword evidence="3" id="KW-0732">Signal</keyword>
<evidence type="ECO:0000313" key="10">
    <source>
        <dbReference type="EMBL" id="EDM79432.1"/>
    </source>
</evidence>
<gene>
    <name evidence="10" type="ORF">PPSIR1_34937</name>
</gene>
<dbReference type="PANTHER" id="PTHR33734:SF22">
    <property type="entry name" value="MEMBRANE-BOUND LYTIC MUREIN TRANSGLYCOSYLASE D"/>
    <property type="match status" value="1"/>
</dbReference>
<evidence type="ECO:0000256" key="4">
    <source>
        <dbReference type="ARBA" id="ARBA00022764"/>
    </source>
</evidence>
<keyword evidence="11" id="KW-1185">Reference proteome</keyword>
<feature type="domain" description="LysM" evidence="9">
    <location>
        <begin position="128"/>
        <end position="173"/>
    </location>
</feature>
<reference evidence="10 11" key="1">
    <citation type="submission" date="2007-06" db="EMBL/GenBank/DDBJ databases">
        <authorList>
            <person name="Shimkets L."/>
            <person name="Ferriera S."/>
            <person name="Johnson J."/>
            <person name="Kravitz S."/>
            <person name="Beeson K."/>
            <person name="Sutton G."/>
            <person name="Rogers Y.-H."/>
            <person name="Friedman R."/>
            <person name="Frazier M."/>
            <person name="Venter J.C."/>
        </authorList>
    </citation>
    <scope>NUCLEOTIDE SEQUENCE [LARGE SCALE GENOMIC DNA]</scope>
    <source>
        <strain evidence="10 11">SIR-1</strain>
    </source>
</reference>
<dbReference type="Gene3D" id="3.30.1380.10">
    <property type="match status" value="1"/>
</dbReference>
<keyword evidence="4" id="KW-0574">Periplasm</keyword>
<evidence type="ECO:0000256" key="5">
    <source>
        <dbReference type="ARBA" id="ARBA00022801"/>
    </source>
</evidence>
<evidence type="ECO:0000256" key="8">
    <source>
        <dbReference type="SAM" id="MobiDB-lite"/>
    </source>
</evidence>
<comment type="caution">
    <text evidence="10">The sequence shown here is derived from an EMBL/GenBank/DDBJ whole genome shotgun (WGS) entry which is preliminary data.</text>
</comment>
<dbReference type="PROSITE" id="PS51782">
    <property type="entry name" value="LYSM"/>
    <property type="match status" value="2"/>
</dbReference>
<dbReference type="GO" id="GO:0008932">
    <property type="term" value="F:lytic endotransglycosylase activity"/>
    <property type="evidence" value="ECO:0007669"/>
    <property type="project" value="TreeGrafter"/>
</dbReference>
<dbReference type="SMART" id="SM00257">
    <property type="entry name" value="LysM"/>
    <property type="match status" value="2"/>
</dbReference>
<feature type="compositionally biased region" description="Low complexity" evidence="8">
    <location>
        <begin position="62"/>
        <end position="76"/>
    </location>
</feature>
<sequence length="467" mass="50110">MVVALGLGLGATASPGMAGAGPLPSPEGQGIAPQGDASEGEGRRGALAGLPSPDELERVAKVVEAAPPEAASVPETGGEETTTDTAGDEPDTGESDAVVEKDGEPEAAPAAKPDPAYAVQTLKKPKWIKHVIIPGERLDEIAERYQVRKASLIRWNKLDPKKPRIYAGRKLAIYTKHIPPPQQKIQYTVKRGDTWAKIAAAHHVDADHLRLRWNAKVPRRFKAGQELVIWLDPMNDPAMVQSALGPTSVAASAGTSAAVAARPALPLVNIRRGAISSGKPNRGKIVNGLQLPENPKLYTIRKPEESYGSTHTLHNLQLAIANFRQDTGYTGAIVIGAISKKGGGRLRPHSSHQSGRDVDIRLPVKAGIKGTLAQDSSEVDWDATWGLIRALVATGEIQYIFLSTSRQKHLLKAAKRAGASKDMLERVIQHPRKAGTNHGIVRHAKGHTSHFHIRFTCASNESHCESY</sequence>
<dbReference type="Gene3D" id="3.10.350.10">
    <property type="entry name" value="LysM domain"/>
    <property type="match status" value="2"/>
</dbReference>
<name>A6G3P5_9BACT</name>
<evidence type="ECO:0000313" key="11">
    <source>
        <dbReference type="Proteomes" id="UP000005801"/>
    </source>
</evidence>
<dbReference type="SUPFAM" id="SSF55166">
    <property type="entry name" value="Hedgehog/DD-peptidase"/>
    <property type="match status" value="1"/>
</dbReference>
<dbReference type="Pfam" id="PF01476">
    <property type="entry name" value="LysM"/>
    <property type="match status" value="2"/>
</dbReference>
<dbReference type="STRING" id="391625.PPSIR1_34937"/>
<dbReference type="InterPro" id="IPR036779">
    <property type="entry name" value="LysM_dom_sf"/>
</dbReference>
<dbReference type="InterPro" id="IPR018392">
    <property type="entry name" value="LysM"/>
</dbReference>
<evidence type="ECO:0000256" key="6">
    <source>
        <dbReference type="ARBA" id="ARBA00022833"/>
    </source>
</evidence>
<dbReference type="GO" id="GO:0008237">
    <property type="term" value="F:metallopeptidase activity"/>
    <property type="evidence" value="ECO:0007669"/>
    <property type="project" value="UniProtKB-KW"/>
</dbReference>
<dbReference type="InterPro" id="IPR005073">
    <property type="entry name" value="Peptidase_M74"/>
</dbReference>
<evidence type="ECO:0000256" key="2">
    <source>
        <dbReference type="ARBA" id="ARBA00022723"/>
    </source>
</evidence>
<dbReference type="AlphaFoldDB" id="A6G3P5"/>
<keyword evidence="7" id="KW-0482">Metalloprotease</keyword>